<evidence type="ECO:0000256" key="6">
    <source>
        <dbReference type="RuleBase" id="RU366058"/>
    </source>
</evidence>
<name>A0A1S8NBW9_CLOSA</name>
<keyword evidence="3 6" id="KW-0812">Transmembrane</keyword>
<proteinExistence type="inferred from homology"/>
<feature type="transmembrane region" description="Helical" evidence="6">
    <location>
        <begin position="180"/>
        <end position="200"/>
    </location>
</feature>
<dbReference type="RefSeq" id="WP_077865294.1">
    <property type="nucleotide sequence ID" value="NZ_LZYZ01000003.1"/>
</dbReference>
<feature type="transmembrane region" description="Helical" evidence="6">
    <location>
        <begin position="125"/>
        <end position="149"/>
    </location>
</feature>
<comment type="similarity">
    <text evidence="6">Belongs to the TVP38/TMEM64 family.</text>
</comment>
<protein>
    <recommendedName>
        <fullName evidence="6">TVP38/TMEM64 family membrane protein</fullName>
    </recommendedName>
</protein>
<dbReference type="GO" id="GO:0005886">
    <property type="term" value="C:plasma membrane"/>
    <property type="evidence" value="ECO:0007669"/>
    <property type="project" value="UniProtKB-SubCell"/>
</dbReference>
<evidence type="ECO:0000256" key="1">
    <source>
        <dbReference type="ARBA" id="ARBA00004651"/>
    </source>
</evidence>
<feature type="domain" description="VTT" evidence="7">
    <location>
        <begin position="60"/>
        <end position="176"/>
    </location>
</feature>
<dbReference type="AlphaFoldDB" id="A0A1S8NBW9"/>
<feature type="transmembrane region" description="Helical" evidence="6">
    <location>
        <begin position="46"/>
        <end position="72"/>
    </location>
</feature>
<dbReference type="STRING" id="169679.CSACC_16340"/>
<dbReference type="Proteomes" id="UP000191154">
    <property type="component" value="Unassembled WGS sequence"/>
</dbReference>
<evidence type="ECO:0000256" key="2">
    <source>
        <dbReference type="ARBA" id="ARBA00022475"/>
    </source>
</evidence>
<evidence type="ECO:0000313" key="8">
    <source>
        <dbReference type="EMBL" id="OOM13930.1"/>
    </source>
</evidence>
<dbReference type="InterPro" id="IPR015414">
    <property type="entry name" value="TMEM64"/>
</dbReference>
<dbReference type="Pfam" id="PF09335">
    <property type="entry name" value="VTT_dom"/>
    <property type="match status" value="1"/>
</dbReference>
<dbReference type="PANTHER" id="PTHR12677">
    <property type="entry name" value="GOLGI APPARATUS MEMBRANE PROTEIN TVP38-RELATED"/>
    <property type="match status" value="1"/>
</dbReference>
<accession>A0A1S8NBW9</accession>
<keyword evidence="5 6" id="KW-0472">Membrane</keyword>
<feature type="transmembrane region" description="Helical" evidence="6">
    <location>
        <begin position="156"/>
        <end position="174"/>
    </location>
</feature>
<dbReference type="InterPro" id="IPR032816">
    <property type="entry name" value="VTT_dom"/>
</dbReference>
<feature type="transmembrane region" description="Helical" evidence="6">
    <location>
        <begin position="7"/>
        <end position="26"/>
    </location>
</feature>
<comment type="caution">
    <text evidence="8">The sequence shown here is derived from an EMBL/GenBank/DDBJ whole genome shotgun (WGS) entry which is preliminary data.</text>
</comment>
<feature type="transmembrane region" description="Helical" evidence="6">
    <location>
        <begin position="79"/>
        <end position="105"/>
    </location>
</feature>
<evidence type="ECO:0000256" key="3">
    <source>
        <dbReference type="ARBA" id="ARBA00022692"/>
    </source>
</evidence>
<dbReference type="PANTHER" id="PTHR12677:SF49">
    <property type="entry name" value="TVP38_TMEM64 FAMILY MEMBRANE PROTEIN"/>
    <property type="match status" value="1"/>
</dbReference>
<evidence type="ECO:0000313" key="9">
    <source>
        <dbReference type="Proteomes" id="UP000191154"/>
    </source>
</evidence>
<organism evidence="8 9">
    <name type="scientific">Clostridium saccharobutylicum</name>
    <dbReference type="NCBI Taxonomy" id="169679"/>
    <lineage>
        <taxon>Bacteria</taxon>
        <taxon>Bacillati</taxon>
        <taxon>Bacillota</taxon>
        <taxon>Clostridia</taxon>
        <taxon>Eubacteriales</taxon>
        <taxon>Clostridiaceae</taxon>
        <taxon>Clostridium</taxon>
    </lineage>
</organism>
<keyword evidence="4 6" id="KW-1133">Transmembrane helix</keyword>
<evidence type="ECO:0000256" key="4">
    <source>
        <dbReference type="ARBA" id="ARBA00022989"/>
    </source>
</evidence>
<evidence type="ECO:0000259" key="7">
    <source>
        <dbReference type="Pfam" id="PF09335"/>
    </source>
</evidence>
<keyword evidence="2 6" id="KW-1003">Cell membrane</keyword>
<reference evidence="8 9" key="1">
    <citation type="submission" date="2016-05" db="EMBL/GenBank/DDBJ databases">
        <title>Microbial solvent formation.</title>
        <authorList>
            <person name="Poehlein A."/>
            <person name="Montoya Solano J.D."/>
            <person name="Flitsch S."/>
            <person name="Krabben P."/>
            <person name="Duerre P."/>
            <person name="Daniel R."/>
        </authorList>
    </citation>
    <scope>NUCLEOTIDE SEQUENCE [LARGE SCALE GENOMIC DNA]</scope>
    <source>
        <strain evidence="8 9">L1-8</strain>
    </source>
</reference>
<sequence>MNNLFKVIVFLFWMAIIAVFFKYQLYIDGVGKITGFLESYPKYSALLFLIIASFRIFTFVPCTVFIIVSGILFDPVKAFILVTIANLLSEILLFLFVKVTIGMGYQENIINKYPKIYSLIQNNSVKILALGVSSPVVPSDVVCFFSALAGMSFGKYALTIFIADTPVILLYTFLGISTKYSVYVFIATLIIIILVSYINYRRWNSKINLTKDVEGR</sequence>
<evidence type="ECO:0000256" key="5">
    <source>
        <dbReference type="ARBA" id="ARBA00023136"/>
    </source>
</evidence>
<dbReference type="EMBL" id="LZYZ01000003">
    <property type="protein sequence ID" value="OOM13930.1"/>
    <property type="molecule type" value="Genomic_DNA"/>
</dbReference>
<gene>
    <name evidence="8" type="ORF">CLOSAC_20160</name>
</gene>
<comment type="subcellular location">
    <subcellularLocation>
        <location evidence="1 6">Cell membrane</location>
        <topology evidence="1 6">Multi-pass membrane protein</topology>
    </subcellularLocation>
</comment>